<dbReference type="AlphaFoldDB" id="A0A5C6RGV3"/>
<accession>A0A5C6RGV3</accession>
<comment type="function">
    <text evidence="4">Involved in DNA repair and RecF pathway recombination.</text>
</comment>
<evidence type="ECO:0000256" key="4">
    <source>
        <dbReference type="HAMAP-Rule" id="MF_00201"/>
    </source>
</evidence>
<dbReference type="GO" id="GO:0006302">
    <property type="term" value="P:double-strand break repair"/>
    <property type="evidence" value="ECO:0007669"/>
    <property type="project" value="TreeGrafter"/>
</dbReference>
<dbReference type="InterPro" id="IPR037278">
    <property type="entry name" value="ARFGAP/RecO"/>
</dbReference>
<dbReference type="Pfam" id="PF02565">
    <property type="entry name" value="RecO_C"/>
    <property type="match status" value="1"/>
</dbReference>
<dbReference type="OrthoDB" id="9789152at2"/>
<dbReference type="RefSeq" id="WP_147168965.1">
    <property type="nucleotide sequence ID" value="NZ_VOOR01000049.1"/>
</dbReference>
<dbReference type="EMBL" id="VOOR01000049">
    <property type="protein sequence ID" value="TXB61678.1"/>
    <property type="molecule type" value="Genomic_DNA"/>
</dbReference>
<keyword evidence="1 4" id="KW-0227">DNA damage</keyword>
<dbReference type="Pfam" id="PF11967">
    <property type="entry name" value="RecO_N"/>
    <property type="match status" value="1"/>
</dbReference>
<name>A0A5C6RGV3_9BACT</name>
<feature type="domain" description="DNA replication/recombination mediator RecO N-terminal" evidence="5">
    <location>
        <begin position="1"/>
        <end position="77"/>
    </location>
</feature>
<dbReference type="PANTHER" id="PTHR33991:SF1">
    <property type="entry name" value="DNA REPAIR PROTEIN RECO"/>
    <property type="match status" value="1"/>
</dbReference>
<evidence type="ECO:0000256" key="3">
    <source>
        <dbReference type="ARBA" id="ARBA00023204"/>
    </source>
</evidence>
<comment type="caution">
    <text evidence="6">The sequence shown here is derived from an EMBL/GenBank/DDBJ whole genome shotgun (WGS) entry which is preliminary data.</text>
</comment>
<reference evidence="6 7" key="1">
    <citation type="submission" date="2019-08" db="EMBL/GenBank/DDBJ databases">
        <title>Genome of Phaeodactylibacter luteus.</title>
        <authorList>
            <person name="Bowman J.P."/>
        </authorList>
    </citation>
    <scope>NUCLEOTIDE SEQUENCE [LARGE SCALE GENOMIC DNA]</scope>
    <source>
        <strain evidence="6 7">KCTC 42180</strain>
    </source>
</reference>
<organism evidence="6 7">
    <name type="scientific">Phaeodactylibacter luteus</name>
    <dbReference type="NCBI Taxonomy" id="1564516"/>
    <lineage>
        <taxon>Bacteria</taxon>
        <taxon>Pseudomonadati</taxon>
        <taxon>Bacteroidota</taxon>
        <taxon>Saprospiria</taxon>
        <taxon>Saprospirales</taxon>
        <taxon>Haliscomenobacteraceae</taxon>
        <taxon>Phaeodactylibacter</taxon>
    </lineage>
</organism>
<keyword evidence="7" id="KW-1185">Reference proteome</keyword>
<evidence type="ECO:0000256" key="1">
    <source>
        <dbReference type="ARBA" id="ARBA00022763"/>
    </source>
</evidence>
<dbReference type="NCBIfam" id="TIGR00613">
    <property type="entry name" value="reco"/>
    <property type="match status" value="1"/>
</dbReference>
<dbReference type="GO" id="GO:0043590">
    <property type="term" value="C:bacterial nucleoid"/>
    <property type="evidence" value="ECO:0007669"/>
    <property type="project" value="TreeGrafter"/>
</dbReference>
<keyword evidence="2 4" id="KW-0233">DNA recombination</keyword>
<dbReference type="InterPro" id="IPR022572">
    <property type="entry name" value="DNA_rep/recomb_RecO_N"/>
</dbReference>
<dbReference type="PANTHER" id="PTHR33991">
    <property type="entry name" value="DNA REPAIR PROTEIN RECO"/>
    <property type="match status" value="1"/>
</dbReference>
<evidence type="ECO:0000256" key="2">
    <source>
        <dbReference type="ARBA" id="ARBA00023172"/>
    </source>
</evidence>
<proteinExistence type="inferred from homology"/>
<dbReference type="Proteomes" id="UP000321580">
    <property type="component" value="Unassembled WGS sequence"/>
</dbReference>
<sequence length="242" mass="27609">MLIKTRGIVFRSMKYSESSLIVDVFTEQRGLRSYLIPGVRGRRSKISPGLLQVMSLVDMVAYDKHERGLNRVREIQSAGLYDSLPFDLLKSSIGLFITEVARKAVREPEENARLFEFLFRTYQFLDQTSAPVANLHLHFMLELSFHLGFVPNGTCSPSTPYFDLREGVFVAEPPVHGHGLPAPLSEALYALLRCGYANCHEVKMSRAQRQELLDKLIHFYRFHIDNFPEINAHRILQDVLGG</sequence>
<dbReference type="HAMAP" id="MF_00201">
    <property type="entry name" value="RecO"/>
    <property type="match status" value="1"/>
</dbReference>
<evidence type="ECO:0000313" key="6">
    <source>
        <dbReference type="EMBL" id="TXB61678.1"/>
    </source>
</evidence>
<dbReference type="InterPro" id="IPR003717">
    <property type="entry name" value="RecO"/>
</dbReference>
<dbReference type="GO" id="GO:0006310">
    <property type="term" value="P:DNA recombination"/>
    <property type="evidence" value="ECO:0007669"/>
    <property type="project" value="UniProtKB-UniRule"/>
</dbReference>
<dbReference type="SUPFAM" id="SSF57863">
    <property type="entry name" value="ArfGap/RecO-like zinc finger"/>
    <property type="match status" value="1"/>
</dbReference>
<dbReference type="InterPro" id="IPR012340">
    <property type="entry name" value="NA-bd_OB-fold"/>
</dbReference>
<keyword evidence="3 4" id="KW-0234">DNA repair</keyword>
<dbReference type="Gene3D" id="2.40.50.140">
    <property type="entry name" value="Nucleic acid-binding proteins"/>
    <property type="match status" value="1"/>
</dbReference>
<dbReference type="SUPFAM" id="SSF50249">
    <property type="entry name" value="Nucleic acid-binding proteins"/>
    <property type="match status" value="1"/>
</dbReference>
<gene>
    <name evidence="4 6" type="primary">recO</name>
    <name evidence="6" type="ORF">FRY97_18020</name>
</gene>
<comment type="similarity">
    <text evidence="4">Belongs to the RecO family.</text>
</comment>
<evidence type="ECO:0000259" key="5">
    <source>
        <dbReference type="Pfam" id="PF11967"/>
    </source>
</evidence>
<protein>
    <recommendedName>
        <fullName evidence="4">DNA repair protein RecO</fullName>
    </recommendedName>
    <alternativeName>
        <fullName evidence="4">Recombination protein O</fullName>
    </alternativeName>
</protein>
<evidence type="ECO:0000313" key="7">
    <source>
        <dbReference type="Proteomes" id="UP000321580"/>
    </source>
</evidence>